<reference evidence="2" key="1">
    <citation type="submission" date="2021-02" db="EMBL/GenBank/DDBJ databases">
        <authorList>
            <person name="Dougan E. K."/>
            <person name="Rhodes N."/>
            <person name="Thang M."/>
            <person name="Chan C."/>
        </authorList>
    </citation>
    <scope>NUCLEOTIDE SEQUENCE</scope>
</reference>
<dbReference type="AlphaFoldDB" id="A0A813GMZ4"/>
<sequence length="331" mass="35666">ALTEQQLTIASSRQDLLALEAECKKALEVLDALRLNLSKDGARYRHFAQQCQHSIVYAQQMTAAALAASGLDMSLIESRTDEGQSLEAMLERSNMLLSAADNLARRCWECVERTGDTCSRTKTKAEDLLCQRTHESEQAAKQLRQQATEVDYTIIMAEKSLSKSSKKLAGKQMARTAKLDRTHVMLEHLRETRQQIQGQIQQKLSMLSIDESCRKVTAQSASALDFDPWTQQSNGRKRPVSAGALSRPASLTSFGAVSEAVQKGLAASLTMPGSRSLPPLAALAGPEASPSTPAIDCDSSASTACTRPMSAAGSRPMSAAGRRGKTGGKLP</sequence>
<feature type="compositionally biased region" description="Basic residues" evidence="1">
    <location>
        <begin position="322"/>
        <end position="331"/>
    </location>
</feature>
<dbReference type="OrthoDB" id="437704at2759"/>
<organism evidence="2 3">
    <name type="scientific">Polarella glacialis</name>
    <name type="common">Dinoflagellate</name>
    <dbReference type="NCBI Taxonomy" id="89957"/>
    <lineage>
        <taxon>Eukaryota</taxon>
        <taxon>Sar</taxon>
        <taxon>Alveolata</taxon>
        <taxon>Dinophyceae</taxon>
        <taxon>Suessiales</taxon>
        <taxon>Suessiaceae</taxon>
        <taxon>Polarella</taxon>
    </lineage>
</organism>
<dbReference type="EMBL" id="CAJNNV010029311">
    <property type="protein sequence ID" value="CAE8627984.1"/>
    <property type="molecule type" value="Genomic_DNA"/>
</dbReference>
<feature type="region of interest" description="Disordered" evidence="1">
    <location>
        <begin position="280"/>
        <end position="331"/>
    </location>
</feature>
<gene>
    <name evidence="2" type="ORF">PGLA1383_LOCUS44681</name>
</gene>
<feature type="compositionally biased region" description="Low complexity" evidence="1">
    <location>
        <begin position="280"/>
        <end position="291"/>
    </location>
</feature>
<evidence type="ECO:0000313" key="3">
    <source>
        <dbReference type="Proteomes" id="UP000654075"/>
    </source>
</evidence>
<keyword evidence="3" id="KW-1185">Reference proteome</keyword>
<feature type="non-terminal residue" evidence="2">
    <location>
        <position position="1"/>
    </location>
</feature>
<name>A0A813GMZ4_POLGL</name>
<evidence type="ECO:0000256" key="1">
    <source>
        <dbReference type="SAM" id="MobiDB-lite"/>
    </source>
</evidence>
<protein>
    <submittedName>
        <fullName evidence="2">Uncharacterized protein</fullName>
    </submittedName>
</protein>
<evidence type="ECO:0000313" key="2">
    <source>
        <dbReference type="EMBL" id="CAE8627984.1"/>
    </source>
</evidence>
<accession>A0A813GMZ4</accession>
<comment type="caution">
    <text evidence="2">The sequence shown here is derived from an EMBL/GenBank/DDBJ whole genome shotgun (WGS) entry which is preliminary data.</text>
</comment>
<feature type="region of interest" description="Disordered" evidence="1">
    <location>
        <begin position="227"/>
        <end position="246"/>
    </location>
</feature>
<dbReference type="Proteomes" id="UP000654075">
    <property type="component" value="Unassembled WGS sequence"/>
</dbReference>
<proteinExistence type="predicted"/>